<keyword evidence="5 8" id="KW-0067">ATP-binding</keyword>
<evidence type="ECO:0000256" key="1">
    <source>
        <dbReference type="ARBA" id="ARBA00009427"/>
    </source>
</evidence>
<dbReference type="GO" id="GO:0016301">
    <property type="term" value="F:kinase activity"/>
    <property type="evidence" value="ECO:0007669"/>
    <property type="project" value="UniProtKB-KW"/>
</dbReference>
<comment type="catalytic activity">
    <reaction evidence="7 8">
        <text>CMP + ATP = CDP + ADP</text>
        <dbReference type="Rhea" id="RHEA:11600"/>
        <dbReference type="ChEBI" id="CHEBI:30616"/>
        <dbReference type="ChEBI" id="CHEBI:58069"/>
        <dbReference type="ChEBI" id="CHEBI:60377"/>
        <dbReference type="ChEBI" id="CHEBI:456216"/>
        <dbReference type="EC" id="2.7.4.25"/>
    </reaction>
</comment>
<feature type="binding site" evidence="8">
    <location>
        <begin position="11"/>
        <end position="19"/>
    </location>
    <ligand>
        <name>ATP</name>
        <dbReference type="ChEBI" id="CHEBI:30616"/>
    </ligand>
</feature>
<dbReference type="Pfam" id="PF02224">
    <property type="entry name" value="Cytidylate_kin"/>
    <property type="match status" value="1"/>
</dbReference>
<dbReference type="EMBL" id="JBEPLW010000004">
    <property type="protein sequence ID" value="MET3575123.1"/>
    <property type="molecule type" value="Genomic_DNA"/>
</dbReference>
<dbReference type="Proteomes" id="UP001549099">
    <property type="component" value="Unassembled WGS sequence"/>
</dbReference>
<comment type="subcellular location">
    <subcellularLocation>
        <location evidence="8">Cytoplasm</location>
    </subcellularLocation>
</comment>
<keyword evidence="11" id="KW-1185">Reference proteome</keyword>
<keyword evidence="2 8" id="KW-0808">Transferase</keyword>
<evidence type="ECO:0000256" key="2">
    <source>
        <dbReference type="ARBA" id="ARBA00022679"/>
    </source>
</evidence>
<dbReference type="RefSeq" id="WP_354195987.1">
    <property type="nucleotide sequence ID" value="NZ_JBEPLW010000004.1"/>
</dbReference>
<feature type="domain" description="Cytidylate kinase" evidence="9">
    <location>
        <begin position="7"/>
        <end position="219"/>
    </location>
</feature>
<sequence>MDKKIRIAIDGPAAAGKSTIAKLVAGRLGYTYIDTGAMYRALTHKAIGAGVDLEEAGEVEALLPGTQIILEPGAEGQTVLLDGEDVTGVIRTSAVTNGVSAVSAHAGVRAYMVAEQRRMAREGGVVMDGRDIGTAVLPDAELKVFMTATVEERARRRHLENLARGFDSDLGELAREIAIRDKKDSERPVSPLVRARDAVLLDTTDMTIEDAADAIIRLAGEKVD</sequence>
<keyword evidence="8" id="KW-0963">Cytoplasm</keyword>
<evidence type="ECO:0000256" key="3">
    <source>
        <dbReference type="ARBA" id="ARBA00022741"/>
    </source>
</evidence>
<dbReference type="HAMAP" id="MF_00238">
    <property type="entry name" value="Cytidyl_kinase_type1"/>
    <property type="match status" value="1"/>
</dbReference>
<gene>
    <name evidence="8" type="primary">cmk</name>
    <name evidence="10" type="ORF">ABID49_001007</name>
</gene>
<evidence type="ECO:0000256" key="8">
    <source>
        <dbReference type="HAMAP-Rule" id="MF_00238"/>
    </source>
</evidence>
<dbReference type="CDD" id="cd02020">
    <property type="entry name" value="CMPK"/>
    <property type="match status" value="1"/>
</dbReference>
<evidence type="ECO:0000259" key="9">
    <source>
        <dbReference type="Pfam" id="PF02224"/>
    </source>
</evidence>
<keyword evidence="4 8" id="KW-0418">Kinase</keyword>
<comment type="catalytic activity">
    <reaction evidence="6 8">
        <text>dCMP + ATP = dCDP + ADP</text>
        <dbReference type="Rhea" id="RHEA:25094"/>
        <dbReference type="ChEBI" id="CHEBI:30616"/>
        <dbReference type="ChEBI" id="CHEBI:57566"/>
        <dbReference type="ChEBI" id="CHEBI:58593"/>
        <dbReference type="ChEBI" id="CHEBI:456216"/>
        <dbReference type="EC" id="2.7.4.25"/>
    </reaction>
</comment>
<keyword evidence="3 8" id="KW-0547">Nucleotide-binding</keyword>
<name>A0ABV2GA22_9BACL</name>
<dbReference type="InterPro" id="IPR011994">
    <property type="entry name" value="Cytidylate_kinase_dom"/>
</dbReference>
<proteinExistence type="inferred from homology"/>
<dbReference type="InterPro" id="IPR003136">
    <property type="entry name" value="Cytidylate_kin"/>
</dbReference>
<evidence type="ECO:0000313" key="10">
    <source>
        <dbReference type="EMBL" id="MET3575123.1"/>
    </source>
</evidence>
<dbReference type="Gene3D" id="3.40.50.300">
    <property type="entry name" value="P-loop containing nucleotide triphosphate hydrolases"/>
    <property type="match status" value="1"/>
</dbReference>
<evidence type="ECO:0000256" key="7">
    <source>
        <dbReference type="ARBA" id="ARBA00048478"/>
    </source>
</evidence>
<dbReference type="SUPFAM" id="SSF52540">
    <property type="entry name" value="P-loop containing nucleoside triphosphate hydrolases"/>
    <property type="match status" value="1"/>
</dbReference>
<accession>A0ABV2GA22</accession>
<dbReference type="PANTHER" id="PTHR21299">
    <property type="entry name" value="CYTIDYLATE KINASE/PANTOATE-BETA-ALANINE LIGASE"/>
    <property type="match status" value="1"/>
</dbReference>
<organism evidence="10 11">
    <name type="scientific">Bhargavaea ullalensis</name>
    <dbReference type="NCBI Taxonomy" id="1265685"/>
    <lineage>
        <taxon>Bacteria</taxon>
        <taxon>Bacillati</taxon>
        <taxon>Bacillota</taxon>
        <taxon>Bacilli</taxon>
        <taxon>Bacillales</taxon>
        <taxon>Caryophanaceae</taxon>
        <taxon>Bhargavaea</taxon>
    </lineage>
</organism>
<evidence type="ECO:0000313" key="11">
    <source>
        <dbReference type="Proteomes" id="UP001549099"/>
    </source>
</evidence>
<reference evidence="10 11" key="1">
    <citation type="submission" date="2024-06" db="EMBL/GenBank/DDBJ databases">
        <title>Genomic Encyclopedia of Type Strains, Phase IV (KMG-IV): sequencing the most valuable type-strain genomes for metagenomic binning, comparative biology and taxonomic classification.</title>
        <authorList>
            <person name="Goeker M."/>
        </authorList>
    </citation>
    <scope>NUCLEOTIDE SEQUENCE [LARGE SCALE GENOMIC DNA]</scope>
    <source>
        <strain evidence="10 11">DSM 26128</strain>
    </source>
</reference>
<dbReference type="InterPro" id="IPR027417">
    <property type="entry name" value="P-loop_NTPase"/>
</dbReference>
<comment type="caution">
    <text evidence="10">The sequence shown here is derived from an EMBL/GenBank/DDBJ whole genome shotgun (WGS) entry which is preliminary data.</text>
</comment>
<comment type="similarity">
    <text evidence="1 8">Belongs to the cytidylate kinase family. Type 1 subfamily.</text>
</comment>
<evidence type="ECO:0000256" key="5">
    <source>
        <dbReference type="ARBA" id="ARBA00022840"/>
    </source>
</evidence>
<dbReference type="EC" id="2.7.4.25" evidence="8"/>
<dbReference type="PANTHER" id="PTHR21299:SF2">
    <property type="entry name" value="CYTIDYLATE KINASE"/>
    <property type="match status" value="1"/>
</dbReference>
<dbReference type="NCBIfam" id="TIGR00017">
    <property type="entry name" value="cmk"/>
    <property type="match status" value="1"/>
</dbReference>
<evidence type="ECO:0000256" key="6">
    <source>
        <dbReference type="ARBA" id="ARBA00047615"/>
    </source>
</evidence>
<evidence type="ECO:0000256" key="4">
    <source>
        <dbReference type="ARBA" id="ARBA00022777"/>
    </source>
</evidence>
<protein>
    <recommendedName>
        <fullName evidence="8">Cytidylate kinase</fullName>
        <shortName evidence="8">CK</shortName>
        <ecNumber evidence="8">2.7.4.25</ecNumber>
    </recommendedName>
    <alternativeName>
        <fullName evidence="8">Cytidine monophosphate kinase</fullName>
        <shortName evidence="8">CMP kinase</shortName>
    </alternativeName>
</protein>